<dbReference type="PANTHER" id="PTHR10909:SF382">
    <property type="entry name" value="ACYL-COENZYME A OXIDASE"/>
    <property type="match status" value="1"/>
</dbReference>
<accession>A0A8H6JFP2</accession>
<dbReference type="Proteomes" id="UP000654918">
    <property type="component" value="Unassembled WGS sequence"/>
</dbReference>
<dbReference type="GO" id="GO:0033540">
    <property type="term" value="P:fatty acid beta-oxidation using acyl-CoA oxidase"/>
    <property type="evidence" value="ECO:0007669"/>
    <property type="project" value="TreeGrafter"/>
</dbReference>
<dbReference type="InterPro" id="IPR036250">
    <property type="entry name" value="AcylCo_DH-like_C"/>
</dbReference>
<evidence type="ECO:0000259" key="1">
    <source>
        <dbReference type="Pfam" id="PF22924"/>
    </source>
</evidence>
<dbReference type="InterPro" id="IPR046373">
    <property type="entry name" value="Acyl-CoA_Oxase/DH_mid-dom_sf"/>
</dbReference>
<reference evidence="2" key="1">
    <citation type="journal article" date="2020" name="Phytopathology">
        <title>Genome Sequence Resources of Colletotrichum truncatum, C. plurivorum, C. musicola, and C. sojae: Four Species Pathogenic to Soybean (Glycine max).</title>
        <authorList>
            <person name="Rogerio F."/>
            <person name="Boufleur T.R."/>
            <person name="Ciampi-Guillardi M."/>
            <person name="Sukno S.A."/>
            <person name="Thon M.R."/>
            <person name="Massola Junior N.S."/>
            <person name="Baroncelli R."/>
        </authorList>
    </citation>
    <scope>NUCLEOTIDE SEQUENCE</scope>
    <source>
        <strain evidence="2">LFN00145</strain>
    </source>
</reference>
<dbReference type="GO" id="GO:0005504">
    <property type="term" value="F:fatty acid binding"/>
    <property type="evidence" value="ECO:0007669"/>
    <property type="project" value="TreeGrafter"/>
</dbReference>
<dbReference type="GO" id="GO:0055088">
    <property type="term" value="P:lipid homeostasis"/>
    <property type="evidence" value="ECO:0007669"/>
    <property type="project" value="TreeGrafter"/>
</dbReference>
<dbReference type="EMBL" id="WIGO01000440">
    <property type="protein sequence ID" value="KAF6812232.1"/>
    <property type="molecule type" value="Genomic_DNA"/>
</dbReference>
<gene>
    <name evidence="2" type="ORF">CPLU01_14936</name>
</gene>
<dbReference type="Gene3D" id="2.40.110.10">
    <property type="entry name" value="Butyryl-CoA Dehydrogenase, subunit A, domain 2"/>
    <property type="match status" value="1"/>
</dbReference>
<proteinExistence type="predicted"/>
<dbReference type="InterPro" id="IPR009100">
    <property type="entry name" value="AcylCoA_DH/oxidase_NM_dom_sf"/>
</dbReference>
<dbReference type="GO" id="GO:0005777">
    <property type="term" value="C:peroxisome"/>
    <property type="evidence" value="ECO:0007669"/>
    <property type="project" value="InterPro"/>
</dbReference>
<dbReference type="SUPFAM" id="SSF56645">
    <property type="entry name" value="Acyl-CoA dehydrogenase NM domain-like"/>
    <property type="match status" value="1"/>
</dbReference>
<comment type="caution">
    <text evidence="2">The sequence shown here is derived from an EMBL/GenBank/DDBJ whole genome shotgun (WGS) entry which is preliminary data.</text>
</comment>
<name>A0A8H6JFP2_9PEZI</name>
<dbReference type="InterPro" id="IPR012258">
    <property type="entry name" value="Acyl-CoA_oxidase"/>
</dbReference>
<dbReference type="SUPFAM" id="SSF47203">
    <property type="entry name" value="Acyl-CoA dehydrogenase C-terminal domain-like"/>
    <property type="match status" value="1"/>
</dbReference>
<dbReference type="GO" id="GO:0071949">
    <property type="term" value="F:FAD binding"/>
    <property type="evidence" value="ECO:0007669"/>
    <property type="project" value="InterPro"/>
</dbReference>
<dbReference type="PANTHER" id="PTHR10909">
    <property type="entry name" value="ELECTRON TRANSPORT OXIDOREDUCTASE"/>
    <property type="match status" value="1"/>
</dbReference>
<dbReference type="InterPro" id="IPR055060">
    <property type="entry name" value="ACOX_C_alpha1"/>
</dbReference>
<dbReference type="AlphaFoldDB" id="A0A8H6JFP2"/>
<keyword evidence="3" id="KW-1185">Reference proteome</keyword>
<sequence>MWDVSRESRHEVAPSHVRLHYERAKMLCQASGLTVDDIHYLTPRFWQYHFELISVRDPAAFTITSIHLNLCIGSIARALEHRQNLVGILEDLQTFNVCGEFMLTEIGHGLDVRNLETTAAMLEDGSFVLNTPTLGAAKFMPPTTPLAGVPRLAVVFARLIVQGEDRGVKQFFVPLCDADRMLPGVVSRALPIRPGTKPLDHAVTIFDHVRLRADALLGSPQKAEGERADFLDQIWRVSVGTLSLSIAGIAAMKIAGPIAAIYSQRRRVGVGRDGKTMPILGFSTQQRPILKSLAHAEVLHAYAQWTIQEFMNTSRDLDVRRGLAAAFKALVLRSAGVMTQLVERCGAQGLFAHNQINEMALFFQGNSIAEGDTQVLCIRLASEILFGKYALPEPRDGSSPLAQYEVGLFEEATLKMFAMDGAQRSESFDAHILPRCRTLIETIGQRMAYEAALQSEDVSPEVLDVFAMSCMLEDPSWFVEHGNRTRTQMRDDEERAYAKLLPMLPMLPELVERTGAKDYITAPIVDEDSLKNFVLSLQTFGGKNEAVLGDLPIQSKL</sequence>
<feature type="domain" description="Acyl-CoA oxidase C-alpha1" evidence="1">
    <location>
        <begin position="252"/>
        <end position="382"/>
    </location>
</feature>
<evidence type="ECO:0000313" key="3">
    <source>
        <dbReference type="Proteomes" id="UP000654918"/>
    </source>
</evidence>
<protein>
    <recommendedName>
        <fullName evidence="1">Acyl-CoA oxidase C-alpha1 domain-containing protein</fullName>
    </recommendedName>
</protein>
<dbReference type="Gene3D" id="1.20.140.10">
    <property type="entry name" value="Butyryl-CoA Dehydrogenase, subunit A, domain 3"/>
    <property type="match status" value="1"/>
</dbReference>
<dbReference type="Pfam" id="PF22924">
    <property type="entry name" value="ACOX_C_alpha1"/>
    <property type="match status" value="1"/>
</dbReference>
<dbReference type="GO" id="GO:0003997">
    <property type="term" value="F:acyl-CoA oxidase activity"/>
    <property type="evidence" value="ECO:0007669"/>
    <property type="project" value="InterPro"/>
</dbReference>
<evidence type="ECO:0000313" key="2">
    <source>
        <dbReference type="EMBL" id="KAF6812232.1"/>
    </source>
</evidence>
<organism evidence="2 3">
    <name type="scientific">Colletotrichum plurivorum</name>
    <dbReference type="NCBI Taxonomy" id="2175906"/>
    <lineage>
        <taxon>Eukaryota</taxon>
        <taxon>Fungi</taxon>
        <taxon>Dikarya</taxon>
        <taxon>Ascomycota</taxon>
        <taxon>Pezizomycotina</taxon>
        <taxon>Sordariomycetes</taxon>
        <taxon>Hypocreomycetidae</taxon>
        <taxon>Glomerellales</taxon>
        <taxon>Glomerellaceae</taxon>
        <taxon>Colletotrichum</taxon>
        <taxon>Colletotrichum orchidearum species complex</taxon>
    </lineage>
</organism>